<name>A0ABD5XZT9_9EURY</name>
<proteinExistence type="predicted"/>
<gene>
    <name evidence="3" type="ORF">ACFQRB_16610</name>
</gene>
<dbReference type="InterPro" id="IPR015943">
    <property type="entry name" value="WD40/YVTN_repeat-like_dom_sf"/>
</dbReference>
<dbReference type="Gene3D" id="2.130.10.10">
    <property type="entry name" value="YVTN repeat-like/Quinoprotein amine dehydrogenase"/>
    <property type="match status" value="3"/>
</dbReference>
<feature type="region of interest" description="Disordered" evidence="1">
    <location>
        <begin position="236"/>
        <end position="264"/>
    </location>
</feature>
<feature type="domain" description="Pyrrolo-quinoline quinone repeat" evidence="2">
    <location>
        <begin position="151"/>
        <end position="244"/>
    </location>
</feature>
<accession>A0ABD5XZT9</accession>
<feature type="domain" description="Pyrrolo-quinoline quinone repeat" evidence="2">
    <location>
        <begin position="37"/>
        <end position="147"/>
    </location>
</feature>
<dbReference type="EMBL" id="JBHSZG010000002">
    <property type="protein sequence ID" value="MFC7137634.1"/>
    <property type="molecule type" value="Genomic_DNA"/>
</dbReference>
<feature type="compositionally biased region" description="Basic residues" evidence="1">
    <location>
        <begin position="7"/>
        <end position="22"/>
    </location>
</feature>
<evidence type="ECO:0000313" key="4">
    <source>
        <dbReference type="Proteomes" id="UP001596368"/>
    </source>
</evidence>
<reference evidence="3 4" key="1">
    <citation type="journal article" date="2019" name="Int. J. Syst. Evol. Microbiol.">
        <title>The Global Catalogue of Microorganisms (GCM) 10K type strain sequencing project: providing services to taxonomists for standard genome sequencing and annotation.</title>
        <authorList>
            <consortium name="The Broad Institute Genomics Platform"/>
            <consortium name="The Broad Institute Genome Sequencing Center for Infectious Disease"/>
            <person name="Wu L."/>
            <person name="Ma J."/>
        </authorList>
    </citation>
    <scope>NUCLEOTIDE SEQUENCE [LARGE SCALE GENOMIC DNA]</scope>
    <source>
        <strain evidence="3 4">DT92</strain>
    </source>
</reference>
<evidence type="ECO:0000256" key="1">
    <source>
        <dbReference type="SAM" id="MobiDB-lite"/>
    </source>
</evidence>
<feature type="domain" description="Pyrrolo-quinoline quinone repeat" evidence="2">
    <location>
        <begin position="272"/>
        <end position="354"/>
    </location>
</feature>
<keyword evidence="4" id="KW-1185">Reference proteome</keyword>
<dbReference type="InterPro" id="IPR002372">
    <property type="entry name" value="PQQ_rpt_dom"/>
</dbReference>
<dbReference type="Proteomes" id="UP001596368">
    <property type="component" value="Unassembled WGS sequence"/>
</dbReference>
<evidence type="ECO:0000313" key="3">
    <source>
        <dbReference type="EMBL" id="MFC7137634.1"/>
    </source>
</evidence>
<dbReference type="AlphaFoldDB" id="A0ABD5XZT9"/>
<evidence type="ECO:0000259" key="2">
    <source>
        <dbReference type="Pfam" id="PF13360"/>
    </source>
</evidence>
<dbReference type="PANTHER" id="PTHR34512">
    <property type="entry name" value="CELL SURFACE PROTEIN"/>
    <property type="match status" value="1"/>
</dbReference>
<protein>
    <submittedName>
        <fullName evidence="3">PQQ-binding-like beta-propeller repeat protein</fullName>
    </submittedName>
</protein>
<organism evidence="3 4">
    <name type="scientific">Halobaculum litoreum</name>
    <dbReference type="NCBI Taxonomy" id="3031998"/>
    <lineage>
        <taxon>Archaea</taxon>
        <taxon>Methanobacteriati</taxon>
        <taxon>Methanobacteriota</taxon>
        <taxon>Stenosarchaea group</taxon>
        <taxon>Halobacteria</taxon>
        <taxon>Halobacteriales</taxon>
        <taxon>Haloferacaceae</taxon>
        <taxon>Halobaculum</taxon>
    </lineage>
</organism>
<dbReference type="PANTHER" id="PTHR34512:SF30">
    <property type="entry name" value="OUTER MEMBRANE PROTEIN ASSEMBLY FACTOR BAMB"/>
    <property type="match status" value="1"/>
</dbReference>
<dbReference type="Pfam" id="PF13360">
    <property type="entry name" value="PQQ_2"/>
    <property type="match status" value="3"/>
</dbReference>
<dbReference type="InterPro" id="IPR011047">
    <property type="entry name" value="Quinoprotein_ADH-like_sf"/>
</dbReference>
<feature type="region of interest" description="Disordered" evidence="1">
    <location>
        <begin position="1"/>
        <end position="37"/>
    </location>
</feature>
<dbReference type="SUPFAM" id="SSF50998">
    <property type="entry name" value="Quinoprotein alcohol dehydrogenase-like"/>
    <property type="match status" value="1"/>
</dbReference>
<dbReference type="InterPro" id="IPR018391">
    <property type="entry name" value="PQQ_b-propeller_rpt"/>
</dbReference>
<sequence length="358" mass="37730">MCPDGSRRHRVRRERRERRPRVRRDDRRGALGSPTTSYVETAPTVVDGTVYTADADGVVFALGTDGERRWTFETNTNLHSSAVAVHEGTLFVGTAGTMPAVASGDTDGSKAGTALALDTATGARQWTYTGPTDWFTGPAVGGGRVYFGNHDGSVVALDPATGAELWTWDGGGEHAGVLAPPAYADGTVYVGVHVDGRLVALDAASGTLRWETDLRASNVKSSPAVDDDRVYVAATGSEATDYDAPGESTPTPTPRETPDDGAAGMPTVDVSGSVFALSRNGGDIEWRYETDHDFRSSPAVVDDRVYIGGGDRFLALSRADGAEQWHVSVDDFVESSPAVAGGRAYIGSADGHLYCIGE</sequence>
<comment type="caution">
    <text evidence="3">The sequence shown here is derived from an EMBL/GenBank/DDBJ whole genome shotgun (WGS) entry which is preliminary data.</text>
</comment>
<dbReference type="SMART" id="SM00564">
    <property type="entry name" value="PQQ"/>
    <property type="match status" value="6"/>
</dbReference>